<sequence length="185" mass="21290">MPDLGNLLNLSSLTLSDCTNIKPVSDQCDSNGSLYPNSVKTQSKDEIWFCNWDQRLRFPIVHKSGFCNGNRKRVFRRTQGWAERRKKWSGRKSLDGHVKAWVAKKIESGIPAQRCFLPFLIGAPRLVQCHVCQNLVYPGEEVLCSVCGCQEVYHLTCAKERLGFSSFRKFKCPQHWDMYMISLLQ</sequence>
<evidence type="ECO:0000313" key="5">
    <source>
        <dbReference type="Proteomes" id="UP000325577"/>
    </source>
</evidence>
<dbReference type="InterPro" id="IPR011011">
    <property type="entry name" value="Znf_FYVE_PHD"/>
</dbReference>
<evidence type="ECO:0000256" key="2">
    <source>
        <dbReference type="ARBA" id="ARBA00022771"/>
    </source>
</evidence>
<dbReference type="Proteomes" id="UP000325577">
    <property type="component" value="Linkage Group LG17"/>
</dbReference>
<name>A0A5J5AWC2_9ASTE</name>
<keyword evidence="2" id="KW-0863">Zinc-finger</keyword>
<protein>
    <submittedName>
        <fullName evidence="4">Uncharacterized protein</fullName>
    </submittedName>
</protein>
<evidence type="ECO:0000256" key="3">
    <source>
        <dbReference type="ARBA" id="ARBA00022833"/>
    </source>
</evidence>
<gene>
    <name evidence="4" type="ORF">F0562_030418</name>
</gene>
<accession>A0A5J5AWC2</accession>
<evidence type="ECO:0000313" key="4">
    <source>
        <dbReference type="EMBL" id="KAA8535415.1"/>
    </source>
</evidence>
<organism evidence="4 5">
    <name type="scientific">Nyssa sinensis</name>
    <dbReference type="NCBI Taxonomy" id="561372"/>
    <lineage>
        <taxon>Eukaryota</taxon>
        <taxon>Viridiplantae</taxon>
        <taxon>Streptophyta</taxon>
        <taxon>Embryophyta</taxon>
        <taxon>Tracheophyta</taxon>
        <taxon>Spermatophyta</taxon>
        <taxon>Magnoliopsida</taxon>
        <taxon>eudicotyledons</taxon>
        <taxon>Gunneridae</taxon>
        <taxon>Pentapetalae</taxon>
        <taxon>asterids</taxon>
        <taxon>Cornales</taxon>
        <taxon>Nyssaceae</taxon>
        <taxon>Nyssa</taxon>
    </lineage>
</organism>
<dbReference type="Gene3D" id="3.30.40.10">
    <property type="entry name" value="Zinc/RING finger domain, C3HC4 (zinc finger)"/>
    <property type="match status" value="1"/>
</dbReference>
<dbReference type="EMBL" id="CM018040">
    <property type="protein sequence ID" value="KAA8535415.1"/>
    <property type="molecule type" value="Genomic_DNA"/>
</dbReference>
<dbReference type="OrthoDB" id="422362at2759"/>
<keyword evidence="1" id="KW-0479">Metal-binding</keyword>
<keyword evidence="5" id="KW-1185">Reference proteome</keyword>
<reference evidence="4 5" key="1">
    <citation type="submission" date="2019-09" db="EMBL/GenBank/DDBJ databases">
        <title>A chromosome-level genome assembly of the Chinese tupelo Nyssa sinensis.</title>
        <authorList>
            <person name="Yang X."/>
            <person name="Kang M."/>
            <person name="Yang Y."/>
            <person name="Xiong H."/>
            <person name="Wang M."/>
            <person name="Zhang Z."/>
            <person name="Wang Z."/>
            <person name="Wu H."/>
            <person name="Ma T."/>
            <person name="Liu J."/>
            <person name="Xi Z."/>
        </authorList>
    </citation>
    <scope>NUCLEOTIDE SEQUENCE [LARGE SCALE GENOMIC DNA]</scope>
    <source>
        <strain evidence="4">J267</strain>
        <tissue evidence="4">Leaf</tissue>
    </source>
</reference>
<evidence type="ECO:0000256" key="1">
    <source>
        <dbReference type="ARBA" id="ARBA00022723"/>
    </source>
</evidence>
<dbReference type="InterPro" id="IPR013083">
    <property type="entry name" value="Znf_RING/FYVE/PHD"/>
</dbReference>
<dbReference type="SUPFAM" id="SSF57903">
    <property type="entry name" value="FYVE/PHD zinc finger"/>
    <property type="match status" value="1"/>
</dbReference>
<keyword evidence="3" id="KW-0862">Zinc</keyword>
<dbReference type="GO" id="GO:0008270">
    <property type="term" value="F:zinc ion binding"/>
    <property type="evidence" value="ECO:0007669"/>
    <property type="project" value="UniProtKB-KW"/>
</dbReference>
<dbReference type="AlphaFoldDB" id="A0A5J5AWC2"/>
<proteinExistence type="predicted"/>